<accession>A0A645C0N6</accession>
<sequence>MLHGLQNLRLVQQKAAAAQCLRPLLRQSLRGHVPLLRQNLIPGREIQHSGGNHLPPKIGAALIFQREQVQQHLDVQSHADLRQVEGLLPGFVIHHPEVEPAVLQPAVYPVHLPVYPQLPVRFRYGDGGQRPLVPKGQLKFHRHKVRLRQLPRRFFHHGIGRGSQP</sequence>
<organism evidence="1">
    <name type="scientific">bioreactor metagenome</name>
    <dbReference type="NCBI Taxonomy" id="1076179"/>
    <lineage>
        <taxon>unclassified sequences</taxon>
        <taxon>metagenomes</taxon>
        <taxon>ecological metagenomes</taxon>
    </lineage>
</organism>
<dbReference type="EMBL" id="VSSQ01023951">
    <property type="protein sequence ID" value="MPM71189.1"/>
    <property type="molecule type" value="Genomic_DNA"/>
</dbReference>
<proteinExistence type="predicted"/>
<name>A0A645C0N6_9ZZZZ</name>
<comment type="caution">
    <text evidence="1">The sequence shown here is derived from an EMBL/GenBank/DDBJ whole genome shotgun (WGS) entry which is preliminary data.</text>
</comment>
<protein>
    <submittedName>
        <fullName evidence="1">Uncharacterized protein</fullName>
    </submittedName>
</protein>
<dbReference type="AlphaFoldDB" id="A0A645C0N6"/>
<reference evidence="1" key="1">
    <citation type="submission" date="2019-08" db="EMBL/GenBank/DDBJ databases">
        <authorList>
            <person name="Kucharzyk K."/>
            <person name="Murdoch R.W."/>
            <person name="Higgins S."/>
            <person name="Loffler F."/>
        </authorList>
    </citation>
    <scope>NUCLEOTIDE SEQUENCE</scope>
</reference>
<gene>
    <name evidence="1" type="ORF">SDC9_118152</name>
</gene>
<evidence type="ECO:0000313" key="1">
    <source>
        <dbReference type="EMBL" id="MPM71189.1"/>
    </source>
</evidence>